<dbReference type="InterPro" id="IPR036278">
    <property type="entry name" value="Sialidase_sf"/>
</dbReference>
<organism evidence="2 3">
    <name type="scientific">Paenibacillus woosongensis</name>
    <dbReference type="NCBI Taxonomy" id="307580"/>
    <lineage>
        <taxon>Bacteria</taxon>
        <taxon>Bacillati</taxon>
        <taxon>Bacillota</taxon>
        <taxon>Bacilli</taxon>
        <taxon>Bacillales</taxon>
        <taxon>Paenibacillaceae</taxon>
        <taxon>Paenibacillus</taxon>
    </lineage>
</organism>
<sequence>MDSALRPAHIFVEPSEQRFRDDYRRWQGIPSIEVTEKGRIFINFYSGQGAEVGGNIMVLCVSDDHGQTFRSGVAVVEHPDPECRIYDPNLWIDPFKRLWMTWTQARGFNDGRMGVWVSICEDPDAETLSWTPPRRIANGIMMNKPIVTSKQEWLFPCAIWCNTCGSTPSEDHGLQHEQFSNVYVSTDNGKTFQLRGHADVPNRSFDEHMIVEKQDGALWMLVRTFDGVGESISENGGYTWSPGRKSHIDGPCSRFHIRRLKSGRLLMINHYNFNERIDLEDIFNQGDVKKWKGRSHLTALLSEDDGKTWPYTLLLDERNEVSYPDAVEAADGYIYVTYDWERVTQREILMARFTEEDIIKGECSSPNAVLKKVVNKATGQPDVE</sequence>
<dbReference type="Pfam" id="PF13088">
    <property type="entry name" value="BNR_2"/>
    <property type="match status" value="1"/>
</dbReference>
<reference evidence="2 3" key="1">
    <citation type="submission" date="2021-03" db="EMBL/GenBank/DDBJ databases">
        <title>Antimicrobial resistance genes in bacteria isolated from Japanese honey, and their potential for conferring macrolide and lincosamide resistance in the American foulbrood pathogen Paenibacillus larvae.</title>
        <authorList>
            <person name="Okamoto M."/>
            <person name="Kumagai M."/>
            <person name="Kanamori H."/>
            <person name="Takamatsu D."/>
        </authorList>
    </citation>
    <scope>NUCLEOTIDE SEQUENCE [LARGE SCALE GENOMIC DNA]</scope>
    <source>
        <strain evidence="2 3">J15TS10</strain>
    </source>
</reference>
<name>A0ABQ4MRL5_9BACL</name>
<dbReference type="Gene3D" id="2.120.10.10">
    <property type="match status" value="1"/>
</dbReference>
<comment type="caution">
    <text evidence="2">The sequence shown here is derived from an EMBL/GenBank/DDBJ whole genome shotgun (WGS) entry which is preliminary data.</text>
</comment>
<dbReference type="PANTHER" id="PTHR43752">
    <property type="entry name" value="BNR/ASP-BOX REPEAT FAMILY PROTEIN"/>
    <property type="match status" value="1"/>
</dbReference>
<proteinExistence type="predicted"/>
<dbReference type="PANTHER" id="PTHR43752:SF2">
    <property type="entry name" value="BNR_ASP-BOX REPEAT FAMILY PROTEIN"/>
    <property type="match status" value="1"/>
</dbReference>
<evidence type="ECO:0000259" key="1">
    <source>
        <dbReference type="Pfam" id="PF13088"/>
    </source>
</evidence>
<dbReference type="InterPro" id="IPR011040">
    <property type="entry name" value="Sialidase"/>
</dbReference>
<accession>A0ABQ4MRL5</accession>
<dbReference type="SUPFAM" id="SSF50939">
    <property type="entry name" value="Sialidases"/>
    <property type="match status" value="1"/>
</dbReference>
<protein>
    <recommendedName>
        <fullName evidence="1">Sialidase domain-containing protein</fullName>
    </recommendedName>
</protein>
<feature type="domain" description="Sialidase" evidence="1">
    <location>
        <begin position="127"/>
        <end position="336"/>
    </location>
</feature>
<gene>
    <name evidence="2" type="ORF">J15TS10_23680</name>
</gene>
<dbReference type="RefSeq" id="WP_213590964.1">
    <property type="nucleotide sequence ID" value="NZ_BOSM01000003.1"/>
</dbReference>
<evidence type="ECO:0000313" key="3">
    <source>
        <dbReference type="Proteomes" id="UP000681290"/>
    </source>
</evidence>
<keyword evidence="3" id="KW-1185">Reference proteome</keyword>
<dbReference type="EMBL" id="BOSM01000003">
    <property type="protein sequence ID" value="GIP58554.1"/>
    <property type="molecule type" value="Genomic_DNA"/>
</dbReference>
<evidence type="ECO:0000313" key="2">
    <source>
        <dbReference type="EMBL" id="GIP58554.1"/>
    </source>
</evidence>
<dbReference type="Proteomes" id="UP000681290">
    <property type="component" value="Unassembled WGS sequence"/>
</dbReference>
<dbReference type="CDD" id="cd15482">
    <property type="entry name" value="Sialidase_non-viral"/>
    <property type="match status" value="1"/>
</dbReference>